<keyword evidence="1" id="KW-0812">Transmembrane</keyword>
<evidence type="ECO:0000256" key="1">
    <source>
        <dbReference type="SAM" id="Phobius"/>
    </source>
</evidence>
<dbReference type="OrthoDB" id="10411249at2759"/>
<feature type="transmembrane region" description="Helical" evidence="1">
    <location>
        <begin position="80"/>
        <end position="98"/>
    </location>
</feature>
<feature type="transmembrane region" description="Helical" evidence="1">
    <location>
        <begin position="205"/>
        <end position="228"/>
    </location>
</feature>
<comment type="caution">
    <text evidence="2">The sequence shown here is derived from an EMBL/GenBank/DDBJ whole genome shotgun (WGS) entry which is preliminary data.</text>
</comment>
<organism evidence="2 3">
    <name type="scientific">Caenorhabditis angaria</name>
    <dbReference type="NCBI Taxonomy" id="860376"/>
    <lineage>
        <taxon>Eukaryota</taxon>
        <taxon>Metazoa</taxon>
        <taxon>Ecdysozoa</taxon>
        <taxon>Nematoda</taxon>
        <taxon>Chromadorea</taxon>
        <taxon>Rhabditida</taxon>
        <taxon>Rhabditina</taxon>
        <taxon>Rhabditomorpha</taxon>
        <taxon>Rhabditoidea</taxon>
        <taxon>Rhabditidae</taxon>
        <taxon>Peloderinae</taxon>
        <taxon>Caenorhabditis</taxon>
    </lineage>
</organism>
<dbReference type="AlphaFoldDB" id="A0A9P1ISY6"/>
<dbReference type="PANTHER" id="PTHR23021:SF28">
    <property type="entry name" value="SERPENTINE RECEPTOR, CLASS T-RELATED"/>
    <property type="match status" value="1"/>
</dbReference>
<protein>
    <recommendedName>
        <fullName evidence="4">Serpentine receptor class gamma</fullName>
    </recommendedName>
</protein>
<reference evidence="2" key="1">
    <citation type="submission" date="2022-11" db="EMBL/GenBank/DDBJ databases">
        <authorList>
            <person name="Kikuchi T."/>
        </authorList>
    </citation>
    <scope>NUCLEOTIDE SEQUENCE</scope>
    <source>
        <strain evidence="2">PS1010</strain>
    </source>
</reference>
<keyword evidence="3" id="KW-1185">Reference proteome</keyword>
<dbReference type="Proteomes" id="UP001152747">
    <property type="component" value="Unassembled WGS sequence"/>
</dbReference>
<name>A0A9P1ISY6_9PELO</name>
<feature type="transmembrane region" description="Helical" evidence="1">
    <location>
        <begin position="165"/>
        <end position="184"/>
    </location>
</feature>
<feature type="transmembrane region" description="Helical" evidence="1">
    <location>
        <begin position="119"/>
        <end position="135"/>
    </location>
</feature>
<dbReference type="Pfam" id="PF10321">
    <property type="entry name" value="7TM_GPCR_Srt"/>
    <property type="match status" value="1"/>
</dbReference>
<evidence type="ECO:0000313" key="3">
    <source>
        <dbReference type="Proteomes" id="UP001152747"/>
    </source>
</evidence>
<evidence type="ECO:0008006" key="4">
    <source>
        <dbReference type="Google" id="ProtNLM"/>
    </source>
</evidence>
<accession>A0A9P1ISY6</accession>
<dbReference type="InterPro" id="IPR019425">
    <property type="entry name" value="7TM_GPCR_serpentine_rcpt_Srt"/>
</dbReference>
<keyword evidence="1" id="KW-0472">Membrane</keyword>
<proteinExistence type="predicted"/>
<gene>
    <name evidence="2" type="ORF">CAMP_LOCUS14172</name>
</gene>
<dbReference type="PANTHER" id="PTHR23021">
    <property type="entry name" value="SERPENTINE RECEPTOR, CLASS T"/>
    <property type="match status" value="1"/>
</dbReference>
<dbReference type="EMBL" id="CANHGI010000005">
    <property type="protein sequence ID" value="CAI5451535.1"/>
    <property type="molecule type" value="Genomic_DNA"/>
</dbReference>
<sequence>MSLSADYERLVDLYRIVFGDGSERYNCSSRTQNEWYKEGIGFIEMLELWSTSFFNGYMSIVGGVFCTHPKIQIINGKLALFYWLTSSLACMFLAINRLSELTKIRWLKMIYDKEWKTRALIVFINLYGFYFAIFYDTPVYNSKHATVLVTPLNDYDQSKFNHLPIHHNPMVCLFMFLLYVSICCSTRKGGISNNWQHVNKLHRNLIIQSVLISSLYIVPSAFVFYAVFIDNTNYFIMCMGQITYQ</sequence>
<keyword evidence="1" id="KW-1133">Transmembrane helix</keyword>
<evidence type="ECO:0000313" key="2">
    <source>
        <dbReference type="EMBL" id="CAI5451535.1"/>
    </source>
</evidence>